<sequence>MSEVAGEPGDVESFWADARVHARMNAAPSYFGPTTLEVVVPPTWSFSDDPAEADAGLAALLDGSTTRLETPVAELEAAGEAPPAPGTLGIVLDGAGRPRALVSTSRVEVVDGVLVEHLAVLHRA</sequence>
<accession>A0A7Y9RUZ3</accession>
<protein>
    <submittedName>
        <fullName evidence="1">Uncharacterized protein YhfF</fullName>
    </submittedName>
</protein>
<dbReference type="AlphaFoldDB" id="A0A7Y9RUZ3"/>
<proteinExistence type="predicted"/>
<name>A0A7Y9RUZ3_9ACTN</name>
<dbReference type="Gene3D" id="3.10.400.10">
    <property type="entry name" value="Sulfate adenylyltransferase"/>
    <property type="match status" value="1"/>
</dbReference>
<reference evidence="1 2" key="1">
    <citation type="submission" date="2020-07" db="EMBL/GenBank/DDBJ databases">
        <title>Sequencing the genomes of 1000 actinobacteria strains.</title>
        <authorList>
            <person name="Klenk H.-P."/>
        </authorList>
    </citation>
    <scope>NUCLEOTIDE SEQUENCE [LARGE SCALE GENOMIC DNA]</scope>
    <source>
        <strain evidence="1 2">DSM 24552</strain>
    </source>
</reference>
<dbReference type="InterPro" id="IPR015947">
    <property type="entry name" value="PUA-like_sf"/>
</dbReference>
<dbReference type="EMBL" id="JACCAC010000001">
    <property type="protein sequence ID" value="NYG55804.1"/>
    <property type="molecule type" value="Genomic_DNA"/>
</dbReference>
<keyword evidence="2" id="KW-1185">Reference proteome</keyword>
<dbReference type="RefSeq" id="WP_179518188.1">
    <property type="nucleotide sequence ID" value="NZ_JACCAC010000001.1"/>
</dbReference>
<organism evidence="1 2">
    <name type="scientific">Nocardioides perillae</name>
    <dbReference type="NCBI Taxonomy" id="1119534"/>
    <lineage>
        <taxon>Bacteria</taxon>
        <taxon>Bacillati</taxon>
        <taxon>Actinomycetota</taxon>
        <taxon>Actinomycetes</taxon>
        <taxon>Propionibacteriales</taxon>
        <taxon>Nocardioidaceae</taxon>
        <taxon>Nocardioides</taxon>
    </lineage>
</organism>
<evidence type="ECO:0000313" key="1">
    <source>
        <dbReference type="EMBL" id="NYG55804.1"/>
    </source>
</evidence>
<dbReference type="SUPFAM" id="SSF88697">
    <property type="entry name" value="PUA domain-like"/>
    <property type="match status" value="1"/>
</dbReference>
<dbReference type="Proteomes" id="UP000544110">
    <property type="component" value="Unassembled WGS sequence"/>
</dbReference>
<evidence type="ECO:0000313" key="2">
    <source>
        <dbReference type="Proteomes" id="UP000544110"/>
    </source>
</evidence>
<gene>
    <name evidence="1" type="ORF">BJ989_002108</name>
</gene>
<comment type="caution">
    <text evidence="1">The sequence shown here is derived from an EMBL/GenBank/DDBJ whole genome shotgun (WGS) entry which is preliminary data.</text>
</comment>